<feature type="compositionally biased region" description="Polar residues" evidence="7">
    <location>
        <begin position="170"/>
        <end position="182"/>
    </location>
</feature>
<dbReference type="CDD" id="cd20908">
    <property type="entry name" value="SUF4-like"/>
    <property type="match status" value="1"/>
</dbReference>
<feature type="region of interest" description="Disordered" evidence="7">
    <location>
        <begin position="115"/>
        <end position="134"/>
    </location>
</feature>
<evidence type="ECO:0000256" key="4">
    <source>
        <dbReference type="ARBA" id="ARBA00022833"/>
    </source>
</evidence>
<feature type="region of interest" description="Disordered" evidence="7">
    <location>
        <begin position="196"/>
        <end position="262"/>
    </location>
</feature>
<feature type="domain" description="BED-type" evidence="9">
    <location>
        <begin position="13"/>
        <end position="72"/>
    </location>
</feature>
<dbReference type="STRING" id="2025994.A0A2T2ZUK7"/>
<keyword evidence="4" id="KW-0862">Zinc</keyword>
<protein>
    <recommendedName>
        <fullName evidence="12">C2H2-type domain-containing protein</fullName>
    </recommendedName>
</protein>
<evidence type="ECO:0000256" key="7">
    <source>
        <dbReference type="SAM" id="MobiDB-lite"/>
    </source>
</evidence>
<feature type="region of interest" description="Disordered" evidence="7">
    <location>
        <begin position="303"/>
        <end position="347"/>
    </location>
</feature>
<proteinExistence type="predicted"/>
<keyword evidence="11" id="KW-1185">Reference proteome</keyword>
<dbReference type="InterPro" id="IPR013087">
    <property type="entry name" value="Znf_C2H2_type"/>
</dbReference>
<evidence type="ECO:0000259" key="8">
    <source>
        <dbReference type="PROSITE" id="PS50157"/>
    </source>
</evidence>
<dbReference type="SUPFAM" id="SSF57667">
    <property type="entry name" value="beta-beta-alpha zinc fingers"/>
    <property type="match status" value="1"/>
</dbReference>
<dbReference type="PROSITE" id="PS50808">
    <property type="entry name" value="ZF_BED"/>
    <property type="match status" value="1"/>
</dbReference>
<sequence length="359" mass="39189">MGKKKRGHPNIEELLSRPWCYYCERDFEDLKLLISHQKAKHFKCDRCGRRLNTAGGLSVHMNQVHKESLALVENALPNRQGLDVEIFGMEGLPEEVRKQHEERIVKNYFDAQRERFEATGNPPPGEGRPTKKIKIETPEELKKRFAEFRAKKAAAKAAGLSGAPVPAPGNAQSPGQTGSPGTFVSLLHEVDHYQPSFPAYAPQNSPFNPPQAYSQPGYPNYPANAAPPSAGYGQYSTTNLPARPPSLPTAPNLPQRPGHPANYYPGQAAAGAFAAGGASTVDELVGGARHGDDIDQLIRMAEAGIKPGKTTTEGAAPGPDSGEKKSKKEKGRMIYSDAEYSPEEKMAMMPRYQWQSMEA</sequence>
<dbReference type="InParanoid" id="A0A2T2ZUK7"/>
<feature type="region of interest" description="Disordered" evidence="7">
    <location>
        <begin position="158"/>
        <end position="183"/>
    </location>
</feature>
<dbReference type="Pfam" id="PF00096">
    <property type="entry name" value="zf-C2H2"/>
    <property type="match status" value="1"/>
</dbReference>
<dbReference type="PROSITE" id="PS00028">
    <property type="entry name" value="ZINC_FINGER_C2H2_1"/>
    <property type="match status" value="1"/>
</dbReference>
<evidence type="ECO:0008006" key="12">
    <source>
        <dbReference type="Google" id="ProtNLM"/>
    </source>
</evidence>
<dbReference type="PROSITE" id="PS50157">
    <property type="entry name" value="ZINC_FINGER_C2H2_2"/>
    <property type="match status" value="1"/>
</dbReference>
<dbReference type="GO" id="GO:0005634">
    <property type="term" value="C:nucleus"/>
    <property type="evidence" value="ECO:0007669"/>
    <property type="project" value="UniProtKB-SubCell"/>
</dbReference>
<keyword evidence="3 6" id="KW-0863">Zinc-finger</keyword>
<dbReference type="Proteomes" id="UP000241462">
    <property type="component" value="Unassembled WGS sequence"/>
</dbReference>
<name>A0A2T2ZUK7_9PEZI</name>
<dbReference type="SMART" id="SM00355">
    <property type="entry name" value="ZnF_C2H2"/>
    <property type="match status" value="2"/>
</dbReference>
<keyword evidence="2" id="KW-0479">Metal-binding</keyword>
<reference evidence="10 11" key="1">
    <citation type="journal article" date="2018" name="Mycol. Prog.">
        <title>Coniella lustricola, a new species from submerged detritus.</title>
        <authorList>
            <person name="Raudabaugh D.B."/>
            <person name="Iturriaga T."/>
            <person name="Carver A."/>
            <person name="Mondo S."/>
            <person name="Pangilinan J."/>
            <person name="Lipzen A."/>
            <person name="He G."/>
            <person name="Amirebrahimi M."/>
            <person name="Grigoriev I.V."/>
            <person name="Miller A.N."/>
        </authorList>
    </citation>
    <scope>NUCLEOTIDE SEQUENCE [LARGE SCALE GENOMIC DNA]</scope>
    <source>
        <strain evidence="10 11">B22-T-1</strain>
    </source>
</reference>
<dbReference type="InterPro" id="IPR036236">
    <property type="entry name" value="Znf_C2H2_sf"/>
</dbReference>
<evidence type="ECO:0000256" key="6">
    <source>
        <dbReference type="PROSITE-ProRule" id="PRU00042"/>
    </source>
</evidence>
<evidence type="ECO:0000259" key="9">
    <source>
        <dbReference type="PROSITE" id="PS50808"/>
    </source>
</evidence>
<evidence type="ECO:0000256" key="2">
    <source>
        <dbReference type="ARBA" id="ARBA00022723"/>
    </source>
</evidence>
<feature type="domain" description="C2H2-type" evidence="8">
    <location>
        <begin position="42"/>
        <end position="70"/>
    </location>
</feature>
<gene>
    <name evidence="10" type="ORF">BD289DRAFT_378085</name>
</gene>
<keyword evidence="5" id="KW-0539">Nucleus</keyword>
<feature type="compositionally biased region" description="Polar residues" evidence="7">
    <location>
        <begin position="202"/>
        <end position="214"/>
    </location>
</feature>
<evidence type="ECO:0000256" key="3">
    <source>
        <dbReference type="ARBA" id="ARBA00022771"/>
    </source>
</evidence>
<evidence type="ECO:0000313" key="10">
    <source>
        <dbReference type="EMBL" id="PSR77150.1"/>
    </source>
</evidence>
<accession>A0A2T2ZUK7</accession>
<dbReference type="FunFam" id="3.30.160.60:FF:000354">
    <property type="entry name" value="C2H2 finger domain-containing protein"/>
    <property type="match status" value="1"/>
</dbReference>
<dbReference type="EMBL" id="KZ678672">
    <property type="protein sequence ID" value="PSR77150.1"/>
    <property type="molecule type" value="Genomic_DNA"/>
</dbReference>
<comment type="subcellular location">
    <subcellularLocation>
        <location evidence="1">Nucleus</location>
    </subcellularLocation>
</comment>
<dbReference type="GO" id="GO:0008270">
    <property type="term" value="F:zinc ion binding"/>
    <property type="evidence" value="ECO:0007669"/>
    <property type="project" value="UniProtKB-KW"/>
</dbReference>
<dbReference type="PANTHER" id="PTHR23215">
    <property type="entry name" value="ZINC FINGER PROTEIN 207"/>
    <property type="match status" value="1"/>
</dbReference>
<evidence type="ECO:0000313" key="11">
    <source>
        <dbReference type="Proteomes" id="UP000241462"/>
    </source>
</evidence>
<organism evidence="10 11">
    <name type="scientific">Coniella lustricola</name>
    <dbReference type="NCBI Taxonomy" id="2025994"/>
    <lineage>
        <taxon>Eukaryota</taxon>
        <taxon>Fungi</taxon>
        <taxon>Dikarya</taxon>
        <taxon>Ascomycota</taxon>
        <taxon>Pezizomycotina</taxon>
        <taxon>Sordariomycetes</taxon>
        <taxon>Sordariomycetidae</taxon>
        <taxon>Diaporthales</taxon>
        <taxon>Schizoparmaceae</taxon>
        <taxon>Coniella</taxon>
    </lineage>
</organism>
<dbReference type="PANTHER" id="PTHR23215:SF0">
    <property type="entry name" value="BUB3-INTERACTING AND GLEBS MOTIF-CONTAINING PROTEIN ZNF207"/>
    <property type="match status" value="1"/>
</dbReference>
<evidence type="ECO:0000256" key="1">
    <source>
        <dbReference type="ARBA" id="ARBA00004123"/>
    </source>
</evidence>
<evidence type="ECO:0000256" key="5">
    <source>
        <dbReference type="ARBA" id="ARBA00023242"/>
    </source>
</evidence>
<dbReference type="AlphaFoldDB" id="A0A2T2ZUK7"/>
<dbReference type="InterPro" id="IPR003656">
    <property type="entry name" value="Znf_BED"/>
</dbReference>
<dbReference type="OrthoDB" id="1306014at2759"/>
<dbReference type="Gene3D" id="3.30.160.60">
    <property type="entry name" value="Classic Zinc Finger"/>
    <property type="match status" value="1"/>
</dbReference>
<feature type="compositionally biased region" description="Low complexity" evidence="7">
    <location>
        <begin position="216"/>
        <end position="233"/>
    </location>
</feature>
<dbReference type="GO" id="GO:0003677">
    <property type="term" value="F:DNA binding"/>
    <property type="evidence" value="ECO:0007669"/>
    <property type="project" value="InterPro"/>
</dbReference>